<reference evidence="6" key="1">
    <citation type="submission" date="2022-10" db="EMBL/GenBank/DDBJ databases">
        <title>Gaoshiqiia sediminis gen. nov., sp. nov., isolated from coastal sediment.</title>
        <authorList>
            <person name="Yu W.X."/>
            <person name="Mu D.S."/>
            <person name="Du J.Z."/>
            <person name="Liang Y.Q."/>
        </authorList>
    </citation>
    <scope>NUCLEOTIDE SEQUENCE</scope>
    <source>
        <strain evidence="6">A06</strain>
    </source>
</reference>
<evidence type="ECO:0000313" key="7">
    <source>
        <dbReference type="Proteomes" id="UP001163821"/>
    </source>
</evidence>
<sequence>MISENSRLGADFFRRDAVVIAHELLGKKLVRVFPGGQTKGYRITETEAYCGQEDLACHASKGLTKRTAVMFEPGGLVYVYLIYGQYWMLNFVTGVAGDASAVLIRGLEGFDGPGKLGRELQLDGSFYGENLQTSTRLWLENAPPVPEYHSSPRIGIHYSGEPWSSKPWRFSVQGQ</sequence>
<dbReference type="InterPro" id="IPR036995">
    <property type="entry name" value="MPG_sf"/>
</dbReference>
<evidence type="ECO:0000313" key="6">
    <source>
        <dbReference type="EMBL" id="MCW0481632.1"/>
    </source>
</evidence>
<dbReference type="InterPro" id="IPR011034">
    <property type="entry name" value="Formyl_transferase-like_C_sf"/>
</dbReference>
<gene>
    <name evidence="6" type="ORF">N2K84_02750</name>
</gene>
<evidence type="ECO:0000256" key="3">
    <source>
        <dbReference type="ARBA" id="ARBA00022801"/>
    </source>
</evidence>
<comment type="caution">
    <text evidence="6">The sequence shown here is derived from an EMBL/GenBank/DDBJ whole genome shotgun (WGS) entry which is preliminary data.</text>
</comment>
<keyword evidence="3 5" id="KW-0378">Hydrolase</keyword>
<dbReference type="GO" id="GO:0003905">
    <property type="term" value="F:alkylbase DNA N-glycosylase activity"/>
    <property type="evidence" value="ECO:0007669"/>
    <property type="project" value="InterPro"/>
</dbReference>
<dbReference type="GO" id="GO:0003677">
    <property type="term" value="F:DNA binding"/>
    <property type="evidence" value="ECO:0007669"/>
    <property type="project" value="InterPro"/>
</dbReference>
<comment type="similarity">
    <text evidence="1 5">Belongs to the DNA glycosylase MPG family.</text>
</comment>
<accession>A0AA41YBF6</accession>
<organism evidence="6 7">
    <name type="scientific">Gaoshiqia sediminis</name>
    <dbReference type="NCBI Taxonomy" id="2986998"/>
    <lineage>
        <taxon>Bacteria</taxon>
        <taxon>Pseudomonadati</taxon>
        <taxon>Bacteroidota</taxon>
        <taxon>Bacteroidia</taxon>
        <taxon>Marinilabiliales</taxon>
        <taxon>Prolixibacteraceae</taxon>
        <taxon>Gaoshiqia</taxon>
    </lineage>
</organism>
<dbReference type="PANTHER" id="PTHR10429:SF0">
    <property type="entry name" value="DNA-3-METHYLADENINE GLYCOSYLASE"/>
    <property type="match status" value="1"/>
</dbReference>
<dbReference type="EMBL" id="JAPAAF010000002">
    <property type="protein sequence ID" value="MCW0481632.1"/>
    <property type="molecule type" value="Genomic_DNA"/>
</dbReference>
<dbReference type="RefSeq" id="WP_282590241.1">
    <property type="nucleotide sequence ID" value="NZ_JAPAAF010000002.1"/>
</dbReference>
<dbReference type="EC" id="3.2.2.-" evidence="5"/>
<dbReference type="Proteomes" id="UP001163821">
    <property type="component" value="Unassembled WGS sequence"/>
</dbReference>
<dbReference type="SUPFAM" id="SSF50486">
    <property type="entry name" value="FMT C-terminal domain-like"/>
    <property type="match status" value="1"/>
</dbReference>
<keyword evidence="4 5" id="KW-0234">DNA repair</keyword>
<proteinExistence type="inferred from homology"/>
<evidence type="ECO:0000256" key="4">
    <source>
        <dbReference type="ARBA" id="ARBA00023204"/>
    </source>
</evidence>
<dbReference type="CDD" id="cd00540">
    <property type="entry name" value="AAG"/>
    <property type="match status" value="1"/>
</dbReference>
<dbReference type="GO" id="GO:0006284">
    <property type="term" value="P:base-excision repair"/>
    <property type="evidence" value="ECO:0007669"/>
    <property type="project" value="InterPro"/>
</dbReference>
<evidence type="ECO:0000256" key="2">
    <source>
        <dbReference type="ARBA" id="ARBA00022763"/>
    </source>
</evidence>
<dbReference type="Pfam" id="PF02245">
    <property type="entry name" value="Pur_DNA_glyco"/>
    <property type="match status" value="2"/>
</dbReference>
<keyword evidence="7" id="KW-1185">Reference proteome</keyword>
<name>A0AA41YBF6_9BACT</name>
<evidence type="ECO:0000256" key="1">
    <source>
        <dbReference type="ARBA" id="ARBA00009232"/>
    </source>
</evidence>
<protein>
    <recommendedName>
        <fullName evidence="5">Putative 3-methyladenine DNA glycosylase</fullName>
        <ecNumber evidence="5">3.2.2.-</ecNumber>
    </recommendedName>
</protein>
<dbReference type="Gene3D" id="3.10.300.10">
    <property type="entry name" value="Methylpurine-DNA glycosylase (MPG)"/>
    <property type="match status" value="2"/>
</dbReference>
<evidence type="ECO:0000256" key="5">
    <source>
        <dbReference type="HAMAP-Rule" id="MF_00527"/>
    </source>
</evidence>
<dbReference type="HAMAP" id="MF_00527">
    <property type="entry name" value="3MGH"/>
    <property type="match status" value="1"/>
</dbReference>
<dbReference type="AlphaFoldDB" id="A0AA41YBF6"/>
<keyword evidence="2 5" id="KW-0227">DNA damage</keyword>
<dbReference type="InterPro" id="IPR003180">
    <property type="entry name" value="MPG"/>
</dbReference>
<dbReference type="PANTHER" id="PTHR10429">
    <property type="entry name" value="DNA-3-METHYLADENINE GLYCOSYLASE"/>
    <property type="match status" value="1"/>
</dbReference>